<gene>
    <name evidence="1" type="ORF">RRF57_008010</name>
</gene>
<reference evidence="1 2" key="1">
    <citation type="submission" date="2023-10" db="EMBL/GenBank/DDBJ databases">
        <title>Draft genome sequence of Xylaria bambusicola isolate GMP-LS, the root and basal stem rot pathogen of sugarcane in Indonesia.</title>
        <authorList>
            <person name="Selvaraj P."/>
            <person name="Muralishankar V."/>
            <person name="Muruganantham S."/>
            <person name="Sp S."/>
            <person name="Haryani S."/>
            <person name="Lau K.J.X."/>
            <person name="Naqvi N.I."/>
        </authorList>
    </citation>
    <scope>NUCLEOTIDE SEQUENCE [LARGE SCALE GENOMIC DNA]</scope>
    <source>
        <strain evidence="1">GMP-LS</strain>
    </source>
</reference>
<dbReference type="AlphaFoldDB" id="A0AAN7UT04"/>
<dbReference type="EMBL" id="JAWHQM010000024">
    <property type="protein sequence ID" value="KAK5632296.1"/>
    <property type="molecule type" value="Genomic_DNA"/>
</dbReference>
<proteinExistence type="predicted"/>
<protein>
    <submittedName>
        <fullName evidence="1">Uncharacterized protein</fullName>
    </submittedName>
</protein>
<organism evidence="1 2">
    <name type="scientific">Xylaria bambusicola</name>
    <dbReference type="NCBI Taxonomy" id="326684"/>
    <lineage>
        <taxon>Eukaryota</taxon>
        <taxon>Fungi</taxon>
        <taxon>Dikarya</taxon>
        <taxon>Ascomycota</taxon>
        <taxon>Pezizomycotina</taxon>
        <taxon>Sordariomycetes</taxon>
        <taxon>Xylariomycetidae</taxon>
        <taxon>Xylariales</taxon>
        <taxon>Xylariaceae</taxon>
        <taxon>Xylaria</taxon>
    </lineage>
</organism>
<evidence type="ECO:0000313" key="1">
    <source>
        <dbReference type="EMBL" id="KAK5632296.1"/>
    </source>
</evidence>
<name>A0AAN7UT04_9PEZI</name>
<comment type="caution">
    <text evidence="1">The sequence shown here is derived from an EMBL/GenBank/DDBJ whole genome shotgun (WGS) entry which is preliminary data.</text>
</comment>
<evidence type="ECO:0000313" key="2">
    <source>
        <dbReference type="Proteomes" id="UP001305414"/>
    </source>
</evidence>
<accession>A0AAN7UT04</accession>
<keyword evidence="2" id="KW-1185">Reference proteome</keyword>
<dbReference type="Proteomes" id="UP001305414">
    <property type="component" value="Unassembled WGS sequence"/>
</dbReference>
<sequence length="108" mass="11267">MRGHQLDFEVSGELVADGSGVGILLVVEEVEFLLADHRVVGDGLTSLRKTLGTDQLGGGILSLPLRQEYVVLNITSNKIADVAAELGDLGLHLVGQSDRGEDGKSAGS</sequence>